<reference evidence="3" key="1">
    <citation type="journal article" date="2019" name="Int. J. Syst. Evol. Microbiol.">
        <title>The Global Catalogue of Microorganisms (GCM) 10K type strain sequencing project: providing services to taxonomists for standard genome sequencing and annotation.</title>
        <authorList>
            <consortium name="The Broad Institute Genomics Platform"/>
            <consortium name="The Broad Institute Genome Sequencing Center for Infectious Disease"/>
            <person name="Wu L."/>
            <person name="Ma J."/>
        </authorList>
    </citation>
    <scope>NUCLEOTIDE SEQUENCE [LARGE SCALE GENOMIC DNA]</scope>
    <source>
        <strain evidence="3">JCM 16540</strain>
    </source>
</reference>
<evidence type="ECO:0008006" key="4">
    <source>
        <dbReference type="Google" id="ProtNLM"/>
    </source>
</evidence>
<dbReference type="InterPro" id="IPR013207">
    <property type="entry name" value="LGFP"/>
</dbReference>
<organism evidence="2 3">
    <name type="scientific">Microlunatus spumicola</name>
    <dbReference type="NCBI Taxonomy" id="81499"/>
    <lineage>
        <taxon>Bacteria</taxon>
        <taxon>Bacillati</taxon>
        <taxon>Actinomycetota</taxon>
        <taxon>Actinomycetes</taxon>
        <taxon>Propionibacteriales</taxon>
        <taxon>Propionibacteriaceae</taxon>
        <taxon>Microlunatus</taxon>
    </lineage>
</organism>
<evidence type="ECO:0000256" key="1">
    <source>
        <dbReference type="SAM" id="MobiDB-lite"/>
    </source>
</evidence>
<sequence length="429" mass="45568">MSAITDTYDALGGEAAFGPPVGEEVPTPDGRGTTRPFAGATFWSTPTTGTHEVHGLILVRYLELGGPAFLGYPVTDETLGRDGVGRTSGFEGGTIAWSPATGAWEVYGAIGALWQSQGGEGGPLGYPATGEQAHADGVGRTQWFGGGQLYWSEATGAVVLGAPGGGGSLADLLAAFGASLQPSPWHGLDRREVATRLGELLTDPDLVSQSNLNLCGPASFLRSWLRRDPVGVANFAVELYDTGRSTIGGYEVAPDDDACLATDYKDLQRRYGSAITPPAEWMIMSALRDAENAFFDYEGTPDEDVSAATTSGEVVEWLEACGRFGDVRDEANLFFTRGLDHARSLAPSPEQVVLVLLNTTMLPNEDGSVENVVLRQFPDHWVALEAPVVDVPGGVRLTYWCYGRTAPYRTVVVPTDAFEANYYGAVLAC</sequence>
<gene>
    <name evidence="2" type="ORF">GCM10022197_05060</name>
</gene>
<name>A0ABP6WQ98_9ACTN</name>
<dbReference type="EMBL" id="BAAAYR010000001">
    <property type="protein sequence ID" value="GAA3552981.1"/>
    <property type="molecule type" value="Genomic_DNA"/>
</dbReference>
<evidence type="ECO:0000313" key="3">
    <source>
        <dbReference type="Proteomes" id="UP001500767"/>
    </source>
</evidence>
<protein>
    <recommendedName>
        <fullName evidence="4">LGFP repeat-containing protein</fullName>
    </recommendedName>
</protein>
<dbReference type="RefSeq" id="WP_204912379.1">
    <property type="nucleotide sequence ID" value="NZ_BAAAYR010000001.1"/>
</dbReference>
<feature type="region of interest" description="Disordered" evidence="1">
    <location>
        <begin position="1"/>
        <end position="36"/>
    </location>
</feature>
<dbReference type="Proteomes" id="UP001500767">
    <property type="component" value="Unassembled WGS sequence"/>
</dbReference>
<evidence type="ECO:0000313" key="2">
    <source>
        <dbReference type="EMBL" id="GAA3552981.1"/>
    </source>
</evidence>
<proteinExistence type="predicted"/>
<dbReference type="Pfam" id="PF08310">
    <property type="entry name" value="LGFP"/>
    <property type="match status" value="3"/>
</dbReference>
<keyword evidence="3" id="KW-1185">Reference proteome</keyword>
<accession>A0ABP6WQ98</accession>
<comment type="caution">
    <text evidence="2">The sequence shown here is derived from an EMBL/GenBank/DDBJ whole genome shotgun (WGS) entry which is preliminary data.</text>
</comment>